<accession>A0ABP0PRR3</accession>
<keyword evidence="1" id="KW-0677">Repeat</keyword>
<protein>
    <submittedName>
        <fullName evidence="4">Uncharacterized protein</fullName>
    </submittedName>
</protein>
<feature type="repeat" description="ANK" evidence="3">
    <location>
        <begin position="255"/>
        <end position="287"/>
    </location>
</feature>
<gene>
    <name evidence="4" type="ORF">CCMP2556_LOCUS38818</name>
</gene>
<dbReference type="Gene3D" id="1.25.40.20">
    <property type="entry name" value="Ankyrin repeat-containing domain"/>
    <property type="match status" value="2"/>
</dbReference>
<proteinExistence type="predicted"/>
<dbReference type="EMBL" id="CAXAMN010023584">
    <property type="protein sequence ID" value="CAK9078732.1"/>
    <property type="molecule type" value="Genomic_DNA"/>
</dbReference>
<feature type="repeat" description="ANK" evidence="3">
    <location>
        <begin position="148"/>
        <end position="180"/>
    </location>
</feature>
<dbReference type="InterPro" id="IPR036770">
    <property type="entry name" value="Ankyrin_rpt-contain_sf"/>
</dbReference>
<dbReference type="Proteomes" id="UP001642484">
    <property type="component" value="Unassembled WGS sequence"/>
</dbReference>
<dbReference type="Pfam" id="PF00023">
    <property type="entry name" value="Ank"/>
    <property type="match status" value="1"/>
</dbReference>
<evidence type="ECO:0000313" key="5">
    <source>
        <dbReference type="Proteomes" id="UP001642484"/>
    </source>
</evidence>
<dbReference type="PANTHER" id="PTHR24189">
    <property type="entry name" value="MYOTROPHIN"/>
    <property type="match status" value="1"/>
</dbReference>
<organism evidence="4 5">
    <name type="scientific">Durusdinium trenchii</name>
    <dbReference type="NCBI Taxonomy" id="1381693"/>
    <lineage>
        <taxon>Eukaryota</taxon>
        <taxon>Sar</taxon>
        <taxon>Alveolata</taxon>
        <taxon>Dinophyceae</taxon>
        <taxon>Suessiales</taxon>
        <taxon>Symbiodiniaceae</taxon>
        <taxon>Durusdinium</taxon>
    </lineage>
</organism>
<dbReference type="PROSITE" id="PS50088">
    <property type="entry name" value="ANK_REPEAT"/>
    <property type="match status" value="3"/>
</dbReference>
<sequence length="364" mass="40361">MSELEKSLLEAAKTLNLEAVQELLKKGADATYIEDPEGVWGSRAKNGPLHLALRKRPYKSDEDVSSYREQIDNWTSVARSLIEAKADVNAVSEEFDWRGCGHAESAFDLAIPFVVQDIAFLELFLGHGADPNTVRLHEVHSMRTDGRSQVPILHEAVKEGQIAAVRTLLEHGAWVDAFSHQEFFNERGFNRHTEETALHLACDAGDLPMCALLLSKGAQVNTWRKRTEHVPSLTPSPTDDPRDARFVSSVLCVPIEETALHIALQQKNPELATLLVCSGADLTLPRRRDGKASSCQELCEGEERLAEALKATWSPETHHLFPSKVRESVKTALMISQRQKWPVPDSVLFKVCAMFAGPDQAVAS</sequence>
<comment type="caution">
    <text evidence="4">The sequence shown here is derived from an EMBL/GenBank/DDBJ whole genome shotgun (WGS) entry which is preliminary data.</text>
</comment>
<dbReference type="InterPro" id="IPR050745">
    <property type="entry name" value="Multifunctional_regulatory"/>
</dbReference>
<dbReference type="SUPFAM" id="SSF48403">
    <property type="entry name" value="Ankyrin repeat"/>
    <property type="match status" value="1"/>
</dbReference>
<dbReference type="Pfam" id="PF12796">
    <property type="entry name" value="Ank_2"/>
    <property type="match status" value="1"/>
</dbReference>
<evidence type="ECO:0000256" key="3">
    <source>
        <dbReference type="PROSITE-ProRule" id="PRU00023"/>
    </source>
</evidence>
<dbReference type="InterPro" id="IPR002110">
    <property type="entry name" value="Ankyrin_rpt"/>
</dbReference>
<keyword evidence="5" id="KW-1185">Reference proteome</keyword>
<dbReference type="PROSITE" id="PS50297">
    <property type="entry name" value="ANK_REP_REGION"/>
    <property type="match status" value="1"/>
</dbReference>
<feature type="repeat" description="ANK" evidence="3">
    <location>
        <begin position="193"/>
        <end position="225"/>
    </location>
</feature>
<evidence type="ECO:0000313" key="4">
    <source>
        <dbReference type="EMBL" id="CAK9078732.1"/>
    </source>
</evidence>
<evidence type="ECO:0000256" key="2">
    <source>
        <dbReference type="ARBA" id="ARBA00023043"/>
    </source>
</evidence>
<name>A0ABP0PRR3_9DINO</name>
<dbReference type="PANTHER" id="PTHR24189:SF50">
    <property type="entry name" value="ANKYRIN REPEAT AND SOCS BOX PROTEIN 2"/>
    <property type="match status" value="1"/>
</dbReference>
<reference evidence="4 5" key="1">
    <citation type="submission" date="2024-02" db="EMBL/GenBank/DDBJ databases">
        <authorList>
            <person name="Chen Y."/>
            <person name="Shah S."/>
            <person name="Dougan E. K."/>
            <person name="Thang M."/>
            <person name="Chan C."/>
        </authorList>
    </citation>
    <scope>NUCLEOTIDE SEQUENCE [LARGE SCALE GENOMIC DNA]</scope>
</reference>
<dbReference type="SMART" id="SM00248">
    <property type="entry name" value="ANK"/>
    <property type="match status" value="6"/>
</dbReference>
<evidence type="ECO:0000256" key="1">
    <source>
        <dbReference type="ARBA" id="ARBA00022737"/>
    </source>
</evidence>
<keyword evidence="2 3" id="KW-0040">ANK repeat</keyword>